<evidence type="ECO:0000259" key="2">
    <source>
        <dbReference type="PROSITE" id="PS51704"/>
    </source>
</evidence>
<dbReference type="EMBL" id="BMFW01000012">
    <property type="protein sequence ID" value="GGH97219.1"/>
    <property type="molecule type" value="Genomic_DNA"/>
</dbReference>
<gene>
    <name evidence="3" type="ORF">GCM10007170_26920</name>
</gene>
<dbReference type="Gene3D" id="3.20.20.190">
    <property type="entry name" value="Phosphatidylinositol (PI) phosphodiesterase"/>
    <property type="match status" value="1"/>
</dbReference>
<dbReference type="SUPFAM" id="SSF51695">
    <property type="entry name" value="PLC-like phosphodiesterases"/>
    <property type="match status" value="1"/>
</dbReference>
<evidence type="ECO:0000313" key="4">
    <source>
        <dbReference type="Proteomes" id="UP000643279"/>
    </source>
</evidence>
<dbReference type="Pfam" id="PF03009">
    <property type="entry name" value="GDPD"/>
    <property type="match status" value="1"/>
</dbReference>
<accession>A0ABQ2AXM3</accession>
<sequence>MALTNKDFLQAGQPGKSPWLGGIDSDDFGGDLVDAGCVPYVTADMVTRAHAKGMQVIPWTVDDKPSMRKPMDDGVDGVITDYPDKLRKVLAERSLKLPKQYTLEPGMSAAS</sequence>
<dbReference type="RefSeq" id="WP_229748471.1">
    <property type="nucleotide sequence ID" value="NZ_BMFW01000012.1"/>
</dbReference>
<comment type="caution">
    <text evidence="3">The sequence shown here is derived from an EMBL/GenBank/DDBJ whole genome shotgun (WGS) entry which is preliminary data.</text>
</comment>
<proteinExistence type="predicted"/>
<evidence type="ECO:0000256" key="1">
    <source>
        <dbReference type="SAM" id="MobiDB-lite"/>
    </source>
</evidence>
<feature type="region of interest" description="Disordered" evidence="1">
    <location>
        <begin position="1"/>
        <end position="23"/>
    </location>
</feature>
<dbReference type="InterPro" id="IPR030395">
    <property type="entry name" value="GP_PDE_dom"/>
</dbReference>
<dbReference type="PROSITE" id="PS51704">
    <property type="entry name" value="GP_PDE"/>
    <property type="match status" value="1"/>
</dbReference>
<dbReference type="InterPro" id="IPR017946">
    <property type="entry name" value="PLC-like_Pdiesterase_TIM-brl"/>
</dbReference>
<name>A0ABQ2AXM3_9MICC</name>
<dbReference type="Proteomes" id="UP000643279">
    <property type="component" value="Unassembled WGS sequence"/>
</dbReference>
<reference evidence="4" key="1">
    <citation type="journal article" date="2019" name="Int. J. Syst. Evol. Microbiol.">
        <title>The Global Catalogue of Microorganisms (GCM) 10K type strain sequencing project: providing services to taxonomists for standard genome sequencing and annotation.</title>
        <authorList>
            <consortium name="The Broad Institute Genomics Platform"/>
            <consortium name="The Broad Institute Genome Sequencing Center for Infectious Disease"/>
            <person name="Wu L."/>
            <person name="Ma J."/>
        </authorList>
    </citation>
    <scope>NUCLEOTIDE SEQUENCE [LARGE SCALE GENOMIC DNA]</scope>
    <source>
        <strain evidence="4">CGMCC 1.12778</strain>
    </source>
</reference>
<protein>
    <recommendedName>
        <fullName evidence="2">GP-PDE domain-containing protein</fullName>
    </recommendedName>
</protein>
<organism evidence="3 4">
    <name type="scientific">Arthrobacter liuii</name>
    <dbReference type="NCBI Taxonomy" id="1476996"/>
    <lineage>
        <taxon>Bacteria</taxon>
        <taxon>Bacillati</taxon>
        <taxon>Actinomycetota</taxon>
        <taxon>Actinomycetes</taxon>
        <taxon>Micrococcales</taxon>
        <taxon>Micrococcaceae</taxon>
        <taxon>Arthrobacter</taxon>
    </lineage>
</organism>
<keyword evidence="4" id="KW-1185">Reference proteome</keyword>
<evidence type="ECO:0000313" key="3">
    <source>
        <dbReference type="EMBL" id="GGH97219.1"/>
    </source>
</evidence>
<feature type="domain" description="GP-PDE" evidence="2">
    <location>
        <begin position="1"/>
        <end position="90"/>
    </location>
</feature>